<evidence type="ECO:0000256" key="8">
    <source>
        <dbReference type="ARBA" id="ARBA00025211"/>
    </source>
</evidence>
<dbReference type="Proteomes" id="UP000664073">
    <property type="component" value="Unassembled WGS sequence"/>
</dbReference>
<dbReference type="PANTHER" id="PTHR11516:SF60">
    <property type="entry name" value="PYRUVATE DEHYDROGENASE E1 COMPONENT SUBUNIT ALPHA"/>
    <property type="match status" value="1"/>
</dbReference>
<evidence type="ECO:0000256" key="5">
    <source>
        <dbReference type="ARBA" id="ARBA00023002"/>
    </source>
</evidence>
<keyword evidence="5 10" id="KW-0560">Oxidoreductase</keyword>
<dbReference type="GO" id="GO:0006086">
    <property type="term" value="P:pyruvate decarboxylation to acetyl-CoA"/>
    <property type="evidence" value="ECO:0007669"/>
    <property type="project" value="InterPro"/>
</dbReference>
<feature type="domain" description="Dehydrogenase E1 component" evidence="11">
    <location>
        <begin position="28"/>
        <end position="325"/>
    </location>
</feature>
<name>A0A939KQV6_9PROT</name>
<protein>
    <recommendedName>
        <fullName evidence="4 10">Pyruvate dehydrogenase E1 component subunit alpha</fullName>
        <ecNumber evidence="3 10">1.2.4.1</ecNumber>
    </recommendedName>
</protein>
<dbReference type="SUPFAM" id="SSF52518">
    <property type="entry name" value="Thiamin diphosphate-binding fold (THDP-binding)"/>
    <property type="match status" value="1"/>
</dbReference>
<dbReference type="Pfam" id="PF00676">
    <property type="entry name" value="E1_dh"/>
    <property type="match status" value="1"/>
</dbReference>
<comment type="catalytic activity">
    <reaction evidence="9 10">
        <text>N(6)-[(R)-lipoyl]-L-lysyl-[protein] + pyruvate + H(+) = N(6)-[(R)-S(8)-acetyldihydrolipoyl]-L-lysyl-[protein] + CO2</text>
        <dbReference type="Rhea" id="RHEA:19189"/>
        <dbReference type="Rhea" id="RHEA-COMP:10474"/>
        <dbReference type="Rhea" id="RHEA-COMP:10478"/>
        <dbReference type="ChEBI" id="CHEBI:15361"/>
        <dbReference type="ChEBI" id="CHEBI:15378"/>
        <dbReference type="ChEBI" id="CHEBI:16526"/>
        <dbReference type="ChEBI" id="CHEBI:83099"/>
        <dbReference type="ChEBI" id="CHEBI:83111"/>
        <dbReference type="EC" id="1.2.4.1"/>
    </reaction>
</comment>
<gene>
    <name evidence="10 12" type="primary">pdhA</name>
    <name evidence="12" type="ORF">J2D77_03405</name>
</gene>
<evidence type="ECO:0000256" key="2">
    <source>
        <dbReference type="ARBA" id="ARBA00011870"/>
    </source>
</evidence>
<dbReference type="EC" id="1.2.4.1" evidence="3 10"/>
<keyword evidence="7 10" id="KW-0670">Pyruvate</keyword>
<comment type="subunit">
    <text evidence="2 10">Heterodimer of an alpha and a beta chain.</text>
</comment>
<evidence type="ECO:0000256" key="4">
    <source>
        <dbReference type="ARBA" id="ARBA00014159"/>
    </source>
</evidence>
<dbReference type="NCBIfam" id="TIGR03182">
    <property type="entry name" value="PDH_E1_alph_y"/>
    <property type="match status" value="1"/>
</dbReference>
<dbReference type="GO" id="GO:0004739">
    <property type="term" value="F:pyruvate dehydrogenase (acetyl-transferring) activity"/>
    <property type="evidence" value="ECO:0007669"/>
    <property type="project" value="UniProtKB-UniRule"/>
</dbReference>
<evidence type="ECO:0000256" key="3">
    <source>
        <dbReference type="ARBA" id="ARBA00012281"/>
    </source>
</evidence>
<keyword evidence="13" id="KW-1185">Reference proteome</keyword>
<dbReference type="RefSeq" id="WP_207844848.1">
    <property type="nucleotide sequence ID" value="NZ_JAFVMH010000001.1"/>
</dbReference>
<dbReference type="FunFam" id="3.40.50.970:FF:000013">
    <property type="entry name" value="Pyruvate dehydrogenase E1 component subunit alpha"/>
    <property type="match status" value="1"/>
</dbReference>
<evidence type="ECO:0000313" key="13">
    <source>
        <dbReference type="Proteomes" id="UP000664073"/>
    </source>
</evidence>
<evidence type="ECO:0000313" key="12">
    <source>
        <dbReference type="EMBL" id="MBO1324206.1"/>
    </source>
</evidence>
<comment type="cofactor">
    <cofactor evidence="1 10">
        <name>thiamine diphosphate</name>
        <dbReference type="ChEBI" id="CHEBI:58937"/>
    </cofactor>
</comment>
<reference evidence="12" key="1">
    <citation type="submission" date="2021-03" db="EMBL/GenBank/DDBJ databases">
        <title>The complete genome sequence of Acetobacter sp. TBRC 12339.</title>
        <authorList>
            <person name="Charoenyingcharoen P."/>
            <person name="Yukphan P."/>
        </authorList>
    </citation>
    <scope>NUCLEOTIDE SEQUENCE</scope>
    <source>
        <strain evidence="12">TBRC 12339</strain>
    </source>
</reference>
<dbReference type="Gene3D" id="3.40.50.970">
    <property type="match status" value="1"/>
</dbReference>
<dbReference type="AlphaFoldDB" id="A0A939KQV6"/>
<dbReference type="EMBL" id="JAFVMH010000001">
    <property type="protein sequence ID" value="MBO1324206.1"/>
    <property type="molecule type" value="Genomic_DNA"/>
</dbReference>
<evidence type="ECO:0000256" key="9">
    <source>
        <dbReference type="ARBA" id="ARBA00051231"/>
    </source>
</evidence>
<comment type="caution">
    <text evidence="12">The sequence shown here is derived from an EMBL/GenBank/DDBJ whole genome shotgun (WGS) entry which is preliminary data.</text>
</comment>
<accession>A0A939KQV6</accession>
<dbReference type="PANTHER" id="PTHR11516">
    <property type="entry name" value="PYRUVATE DEHYDROGENASE E1 COMPONENT, ALPHA SUBUNIT BACTERIAL AND ORGANELLAR"/>
    <property type="match status" value="1"/>
</dbReference>
<comment type="function">
    <text evidence="8">The pyruvate dehydrogenase complex catalyzes the overall conversion of pyruvate to acetyl-CoA and CO(2). It contains multiple copies of three enzymatic components: pyruvate dehydrogenase (E1), dihydrolipoamide acetyltransferase (E2) and lipoamide dehydrogenase (E3).</text>
</comment>
<evidence type="ECO:0000256" key="7">
    <source>
        <dbReference type="ARBA" id="ARBA00023317"/>
    </source>
</evidence>
<evidence type="ECO:0000256" key="10">
    <source>
        <dbReference type="RuleBase" id="RU361139"/>
    </source>
</evidence>
<dbReference type="InterPro" id="IPR050642">
    <property type="entry name" value="PDH_E1_Alpha_Subunit"/>
</dbReference>
<dbReference type="InterPro" id="IPR001017">
    <property type="entry name" value="DH_E1"/>
</dbReference>
<evidence type="ECO:0000256" key="1">
    <source>
        <dbReference type="ARBA" id="ARBA00001964"/>
    </source>
</evidence>
<evidence type="ECO:0000256" key="6">
    <source>
        <dbReference type="ARBA" id="ARBA00023052"/>
    </source>
</evidence>
<evidence type="ECO:0000259" key="11">
    <source>
        <dbReference type="Pfam" id="PF00676"/>
    </source>
</evidence>
<organism evidence="12 13">
    <name type="scientific">Acetobacter garciniae</name>
    <dbReference type="NCBI Taxonomy" id="2817435"/>
    <lineage>
        <taxon>Bacteria</taxon>
        <taxon>Pseudomonadati</taxon>
        <taxon>Pseudomonadota</taxon>
        <taxon>Alphaproteobacteria</taxon>
        <taxon>Acetobacterales</taxon>
        <taxon>Acetobacteraceae</taxon>
        <taxon>Acetobacter</taxon>
    </lineage>
</organism>
<proteinExistence type="predicted"/>
<sequence>MDTTDKQVEKTGSNGPSLTREQFMSAYYDMLLIRRFEEKAGQLYGMSLIGGFCHLYIGQEAVVVGIQMGLREGDKLITSYRDHGQMLVAGMTPRGVMAELTGRATGYSHGKGGSMHMFSREKNFYGGHGIVGAQVALGIGLAFANKYRGTDEVAVAYFGDGAANQGQVYESFNLAALHKLPCIFVIENNRYGMGTSIERASAAHELYKNGEPWGIPGRRVDGMDVAAVHEAACEAVAHCRAGKGPYLLEMMTYRYRGHSMSDPAKYRSREEVDEVRKNHDPIEHVKHVLLDAGVDEETLKAMDVKVKAIVNDAADFAQTSPEPDPSELYTDVVLEA</sequence>
<keyword evidence="6 10" id="KW-0786">Thiamine pyrophosphate</keyword>
<dbReference type="CDD" id="cd02000">
    <property type="entry name" value="TPP_E1_PDC_ADC_BCADC"/>
    <property type="match status" value="1"/>
</dbReference>
<dbReference type="InterPro" id="IPR017597">
    <property type="entry name" value="Pyrv_DH_E1_asu_subgrp-y"/>
</dbReference>
<dbReference type="InterPro" id="IPR029061">
    <property type="entry name" value="THDP-binding"/>
</dbReference>